<dbReference type="GO" id="GO:0005315">
    <property type="term" value="F:phosphate transmembrane transporter activity"/>
    <property type="evidence" value="ECO:0007669"/>
    <property type="project" value="InterPro"/>
</dbReference>
<feature type="transmembrane region" description="Helical" evidence="10">
    <location>
        <begin position="356"/>
        <end position="377"/>
    </location>
</feature>
<evidence type="ECO:0000256" key="5">
    <source>
        <dbReference type="ARBA" id="ARBA00022592"/>
    </source>
</evidence>
<dbReference type="SUPFAM" id="SSF161098">
    <property type="entry name" value="MetI-like"/>
    <property type="match status" value="1"/>
</dbReference>
<name>A0A6J7CWI6_9ZZZZ</name>
<dbReference type="PROSITE" id="PS50928">
    <property type="entry name" value="ABC_TM1"/>
    <property type="match status" value="1"/>
</dbReference>
<dbReference type="Pfam" id="PF00528">
    <property type="entry name" value="BPD_transp_1"/>
    <property type="match status" value="1"/>
</dbReference>
<evidence type="ECO:0000256" key="3">
    <source>
        <dbReference type="ARBA" id="ARBA00022448"/>
    </source>
</evidence>
<feature type="compositionally biased region" description="Low complexity" evidence="9">
    <location>
        <begin position="1"/>
        <end position="11"/>
    </location>
</feature>
<dbReference type="InterPro" id="IPR035906">
    <property type="entry name" value="MetI-like_sf"/>
</dbReference>
<evidence type="ECO:0000256" key="7">
    <source>
        <dbReference type="ARBA" id="ARBA00022989"/>
    </source>
</evidence>
<feature type="transmembrane region" description="Helical" evidence="10">
    <location>
        <begin position="170"/>
        <end position="196"/>
    </location>
</feature>
<protein>
    <submittedName>
        <fullName evidence="12">Unannotated protein</fullName>
    </submittedName>
</protein>
<dbReference type="NCBIfam" id="TIGR00974">
    <property type="entry name" value="3a0107s02c"/>
    <property type="match status" value="1"/>
</dbReference>
<feature type="domain" description="ABC transmembrane type-1" evidence="11">
    <location>
        <begin position="171"/>
        <end position="374"/>
    </location>
</feature>
<keyword evidence="7 10" id="KW-1133">Transmembrane helix</keyword>
<dbReference type="EMBL" id="CAFBLO010000013">
    <property type="protein sequence ID" value="CAB4861034.1"/>
    <property type="molecule type" value="Genomic_DNA"/>
</dbReference>
<keyword evidence="5" id="KW-0592">Phosphate transport</keyword>
<reference evidence="12" key="1">
    <citation type="submission" date="2020-05" db="EMBL/GenBank/DDBJ databases">
        <authorList>
            <person name="Chiriac C."/>
            <person name="Salcher M."/>
            <person name="Ghai R."/>
            <person name="Kavagutti S V."/>
        </authorList>
    </citation>
    <scope>NUCLEOTIDE SEQUENCE</scope>
</reference>
<dbReference type="PANTHER" id="PTHR42922">
    <property type="entry name" value="PHOSPHATE TRANSPORT SYSTEM PERMEASE PROTEIN PSTA"/>
    <property type="match status" value="1"/>
</dbReference>
<feature type="region of interest" description="Disordered" evidence="9">
    <location>
        <begin position="1"/>
        <end position="29"/>
    </location>
</feature>
<evidence type="ECO:0000256" key="8">
    <source>
        <dbReference type="ARBA" id="ARBA00023136"/>
    </source>
</evidence>
<feature type="transmembrane region" description="Helical" evidence="10">
    <location>
        <begin position="81"/>
        <end position="101"/>
    </location>
</feature>
<evidence type="ECO:0000256" key="9">
    <source>
        <dbReference type="SAM" id="MobiDB-lite"/>
    </source>
</evidence>
<evidence type="ECO:0000259" key="11">
    <source>
        <dbReference type="PROSITE" id="PS50928"/>
    </source>
</evidence>
<keyword evidence="3" id="KW-0813">Transport</keyword>
<organism evidence="12">
    <name type="scientific">freshwater metagenome</name>
    <dbReference type="NCBI Taxonomy" id="449393"/>
    <lineage>
        <taxon>unclassified sequences</taxon>
        <taxon>metagenomes</taxon>
        <taxon>ecological metagenomes</taxon>
    </lineage>
</organism>
<evidence type="ECO:0000256" key="4">
    <source>
        <dbReference type="ARBA" id="ARBA00022475"/>
    </source>
</evidence>
<evidence type="ECO:0000313" key="12">
    <source>
        <dbReference type="EMBL" id="CAB4861034.1"/>
    </source>
</evidence>
<feature type="transmembrane region" description="Helical" evidence="10">
    <location>
        <begin position="113"/>
        <end position="136"/>
    </location>
</feature>
<dbReference type="InterPro" id="IPR051408">
    <property type="entry name" value="Phosphate_transprt_permease"/>
</dbReference>
<dbReference type="InterPro" id="IPR000515">
    <property type="entry name" value="MetI-like"/>
</dbReference>
<comment type="subcellular location">
    <subcellularLocation>
        <location evidence="1">Cell membrane</location>
        <topology evidence="1">Multi-pass membrane protein</topology>
    </subcellularLocation>
</comment>
<evidence type="ECO:0000256" key="10">
    <source>
        <dbReference type="SAM" id="Phobius"/>
    </source>
</evidence>
<keyword evidence="4" id="KW-1003">Cell membrane</keyword>
<gene>
    <name evidence="12" type="ORF">UFOPK3364_00249</name>
</gene>
<dbReference type="Gene3D" id="1.10.3720.10">
    <property type="entry name" value="MetI-like"/>
    <property type="match status" value="1"/>
</dbReference>
<dbReference type="GO" id="GO:0035435">
    <property type="term" value="P:phosphate ion transmembrane transport"/>
    <property type="evidence" value="ECO:0007669"/>
    <property type="project" value="InterPro"/>
</dbReference>
<feature type="transmembrane region" description="Helical" evidence="10">
    <location>
        <begin position="216"/>
        <end position="236"/>
    </location>
</feature>
<accession>A0A6J7CWI6</accession>
<proteinExistence type="inferred from homology"/>
<sequence length="421" mass="44817">MATTTKSAKSTNALVGKSRKKRPSSKTTTIHPRGEFVGIEPKRTLGGIRVGDLLSILGAAVAAFAMTIVLATQVAPITGGIAFFVLWYLLFVGFYALLVSIDDTKTFVTDRVVAVFVTSLGVLLFSVLIFVIVFVIGRGAEALPYLSFYTEDMGFAGPLDPLSVGGVGHAIAGSLIQISIALAITIPLGIAAAVYLNEIPGRFSRFVRTIVEAMTALPSIVAGLFIFATAILMFGLPKSGLAASLAISVMMLPIMIRSADVVLRLVPQTLKEASIGLGASQWKTVWNVVLPTSRSGLTTSIILATARGIGETSPVLLTSGFTAELNVNPLESPMVSLPLAIFQFVKSPEPTMIARGFGTAAVLMLLVLTLFVIARIIGGMTPEKSSRARRRRAEFFGWFASVSRKLISPVRRRTTNVKEPS</sequence>
<dbReference type="GO" id="GO:0005886">
    <property type="term" value="C:plasma membrane"/>
    <property type="evidence" value="ECO:0007669"/>
    <property type="project" value="UniProtKB-SubCell"/>
</dbReference>
<keyword evidence="8 10" id="KW-0472">Membrane</keyword>
<dbReference type="InterPro" id="IPR005672">
    <property type="entry name" value="Phosphate_PstA"/>
</dbReference>
<evidence type="ECO:0000256" key="1">
    <source>
        <dbReference type="ARBA" id="ARBA00004651"/>
    </source>
</evidence>
<keyword evidence="6 10" id="KW-0812">Transmembrane</keyword>
<dbReference type="CDD" id="cd06261">
    <property type="entry name" value="TM_PBP2"/>
    <property type="match status" value="1"/>
</dbReference>
<dbReference type="AlphaFoldDB" id="A0A6J7CWI6"/>
<evidence type="ECO:0000256" key="2">
    <source>
        <dbReference type="ARBA" id="ARBA00007069"/>
    </source>
</evidence>
<evidence type="ECO:0000256" key="6">
    <source>
        <dbReference type="ARBA" id="ARBA00022692"/>
    </source>
</evidence>
<dbReference type="PANTHER" id="PTHR42922:SF1">
    <property type="entry name" value="PHOSPHATE TRANSPORT SYSTEM PERMEASE PROTEIN PSTA"/>
    <property type="match status" value="1"/>
</dbReference>
<comment type="similarity">
    <text evidence="2">Belongs to the binding-protein-dependent transport system permease family. CysTW subfamily.</text>
</comment>
<feature type="transmembrane region" description="Helical" evidence="10">
    <location>
        <begin position="53"/>
        <end position="75"/>
    </location>
</feature>